<keyword evidence="4" id="KW-0472">Membrane</keyword>
<feature type="domain" description="Solute-binding protein family 5" evidence="5">
    <location>
        <begin position="81"/>
        <end position="455"/>
    </location>
</feature>
<dbReference type="Gene3D" id="3.40.190.10">
    <property type="entry name" value="Periplasmic binding protein-like II"/>
    <property type="match status" value="1"/>
</dbReference>
<proteinExistence type="inferred from homology"/>
<dbReference type="InterPro" id="IPR030678">
    <property type="entry name" value="Peptide/Ni-bd"/>
</dbReference>
<evidence type="ECO:0000256" key="3">
    <source>
        <dbReference type="ARBA" id="ARBA00022729"/>
    </source>
</evidence>
<sequence>MGLKAPMKAMVIALVVLLLLPIAQPVSAQPRANGVHGGILVQAIVGDPPHLNIGITTSVAALIAASGIFESLLRFDEDFNPYPALAERWEVSPDARVYTFYLVKNATWHDGHPFTAEDVAFTFEKILKKYHPRARGVLGTLERVEVLDNYTVRFVFSEPNAAFFYILNVHNAPVLPKHLLEPYADKITEAPFNSHPIGTGPFRFVEWRKGEYIKLERNPNYYRPPFPYLDGIITRIYRDPVTAVLALEKGEVDYITGYYMPASEAKRLEGREDIALTYRGSTITAPVLHMFFNIHREPLNSLEFRKAIAHAINRQEILDKVFFGFGKVATGPIPSTHWSYNPNVTIYEYDPEKAKQILDRLGFKDVDGDGFREFPNGTKLVIALPFNAGVAFHERTAQLIAYMLREVGINVELRAYDEATLAQKVYVERDFDITIERFATGPDPSIAVARLYHGSYAFSGRPYTNAAVSYNNPRVNELLDEATRVPDVSKRKELFAEFQKIVAEELPDLCLVEVYDVAAIKSHVRNLHEWSAESRVERVDVWLATVGPTAPAQSPTPPKGPSISTIAAIALIAVVVVGVAIYAFARGRKGS</sequence>
<gene>
    <name evidence="6" type="ORF">ENM78_06135</name>
</gene>
<dbReference type="Pfam" id="PF00496">
    <property type="entry name" value="SBP_bac_5"/>
    <property type="match status" value="1"/>
</dbReference>
<dbReference type="PIRSF" id="PIRSF002741">
    <property type="entry name" value="MppA"/>
    <property type="match status" value="1"/>
</dbReference>
<reference evidence="6" key="1">
    <citation type="journal article" date="2020" name="mSystems">
        <title>Genome- and Community-Level Interaction Insights into Carbon Utilization and Element Cycling Functions of Hydrothermarchaeota in Hydrothermal Sediment.</title>
        <authorList>
            <person name="Zhou Z."/>
            <person name="Liu Y."/>
            <person name="Xu W."/>
            <person name="Pan J."/>
            <person name="Luo Z.H."/>
            <person name="Li M."/>
        </authorList>
    </citation>
    <scope>NUCLEOTIDE SEQUENCE [LARGE SCALE GENOMIC DNA]</scope>
    <source>
        <strain evidence="6">SpSt-1116</strain>
    </source>
</reference>
<evidence type="ECO:0000313" key="6">
    <source>
        <dbReference type="EMBL" id="HHQ81008.1"/>
    </source>
</evidence>
<dbReference type="InterPro" id="IPR039424">
    <property type="entry name" value="SBP_5"/>
</dbReference>
<keyword evidence="2" id="KW-0813">Transport</keyword>
<protein>
    <submittedName>
        <fullName evidence="6">ABC transporter substrate-binding protein</fullName>
    </submittedName>
</protein>
<keyword evidence="4" id="KW-0812">Transmembrane</keyword>
<dbReference type="AlphaFoldDB" id="A0A7J3ZLU0"/>
<dbReference type="PANTHER" id="PTHR30290:SF9">
    <property type="entry name" value="OLIGOPEPTIDE-BINDING PROTEIN APPA"/>
    <property type="match status" value="1"/>
</dbReference>
<comment type="similarity">
    <text evidence="1">Belongs to the bacterial solute-binding protein 5 family.</text>
</comment>
<dbReference type="SUPFAM" id="SSF53850">
    <property type="entry name" value="Periplasmic binding protein-like II"/>
    <property type="match status" value="1"/>
</dbReference>
<comment type="caution">
    <text evidence="6">The sequence shown here is derived from an EMBL/GenBank/DDBJ whole genome shotgun (WGS) entry which is preliminary data.</text>
</comment>
<dbReference type="InterPro" id="IPR000914">
    <property type="entry name" value="SBP_5_dom"/>
</dbReference>
<dbReference type="GO" id="GO:0015833">
    <property type="term" value="P:peptide transport"/>
    <property type="evidence" value="ECO:0007669"/>
    <property type="project" value="TreeGrafter"/>
</dbReference>
<evidence type="ECO:0000256" key="4">
    <source>
        <dbReference type="SAM" id="Phobius"/>
    </source>
</evidence>
<evidence type="ECO:0000259" key="5">
    <source>
        <dbReference type="Pfam" id="PF00496"/>
    </source>
</evidence>
<accession>A0A7J3ZLU0</accession>
<dbReference type="GO" id="GO:0042597">
    <property type="term" value="C:periplasmic space"/>
    <property type="evidence" value="ECO:0007669"/>
    <property type="project" value="UniProtKB-ARBA"/>
</dbReference>
<feature type="transmembrane region" description="Helical" evidence="4">
    <location>
        <begin position="563"/>
        <end position="585"/>
    </location>
</feature>
<evidence type="ECO:0000256" key="1">
    <source>
        <dbReference type="ARBA" id="ARBA00005695"/>
    </source>
</evidence>
<keyword evidence="4" id="KW-1133">Transmembrane helix</keyword>
<keyword evidence="3" id="KW-0732">Signal</keyword>
<dbReference type="GO" id="GO:1904680">
    <property type="term" value="F:peptide transmembrane transporter activity"/>
    <property type="evidence" value="ECO:0007669"/>
    <property type="project" value="TreeGrafter"/>
</dbReference>
<dbReference type="Gene3D" id="3.10.105.10">
    <property type="entry name" value="Dipeptide-binding Protein, Domain 3"/>
    <property type="match status" value="1"/>
</dbReference>
<organism evidence="6">
    <name type="scientific">Fervidicoccus fontis</name>
    <dbReference type="NCBI Taxonomy" id="683846"/>
    <lineage>
        <taxon>Archaea</taxon>
        <taxon>Thermoproteota</taxon>
        <taxon>Thermoprotei</taxon>
        <taxon>Fervidicoccales</taxon>
        <taxon>Fervidicoccaceae</taxon>
        <taxon>Fervidicoccus</taxon>
    </lineage>
</organism>
<evidence type="ECO:0000256" key="2">
    <source>
        <dbReference type="ARBA" id="ARBA00022448"/>
    </source>
</evidence>
<dbReference type="PANTHER" id="PTHR30290">
    <property type="entry name" value="PERIPLASMIC BINDING COMPONENT OF ABC TRANSPORTER"/>
    <property type="match status" value="1"/>
</dbReference>
<name>A0A7J3ZLU0_9CREN</name>
<dbReference type="CDD" id="cd08517">
    <property type="entry name" value="PBP2_NikA_DppA_OppA_like_13"/>
    <property type="match status" value="1"/>
</dbReference>
<dbReference type="EMBL" id="DRZC01000080">
    <property type="protein sequence ID" value="HHQ81008.1"/>
    <property type="molecule type" value="Genomic_DNA"/>
</dbReference>
<dbReference type="GO" id="GO:0043190">
    <property type="term" value="C:ATP-binding cassette (ABC) transporter complex"/>
    <property type="evidence" value="ECO:0007669"/>
    <property type="project" value="InterPro"/>
</dbReference>